<organism evidence="2 3">
    <name type="scientific">Natribaculum luteum</name>
    <dbReference type="NCBI Taxonomy" id="1586232"/>
    <lineage>
        <taxon>Archaea</taxon>
        <taxon>Methanobacteriati</taxon>
        <taxon>Methanobacteriota</taxon>
        <taxon>Stenosarchaea group</taxon>
        <taxon>Halobacteria</taxon>
        <taxon>Halobacteriales</taxon>
        <taxon>Natrialbaceae</taxon>
        <taxon>Natribaculum</taxon>
    </lineage>
</organism>
<evidence type="ECO:0000313" key="3">
    <source>
        <dbReference type="Proteomes" id="UP001595821"/>
    </source>
</evidence>
<feature type="compositionally biased region" description="Acidic residues" evidence="1">
    <location>
        <begin position="97"/>
        <end position="109"/>
    </location>
</feature>
<comment type="caution">
    <text evidence="2">The sequence shown here is derived from an EMBL/GenBank/DDBJ whole genome shotgun (WGS) entry which is preliminary data.</text>
</comment>
<feature type="compositionally biased region" description="Acidic residues" evidence="1">
    <location>
        <begin position="141"/>
        <end position="150"/>
    </location>
</feature>
<dbReference type="AlphaFoldDB" id="A0ABD5NZ86"/>
<feature type="compositionally biased region" description="Acidic residues" evidence="1">
    <location>
        <begin position="60"/>
        <end position="89"/>
    </location>
</feature>
<reference evidence="2 3" key="1">
    <citation type="journal article" date="2014" name="Int. J. Syst. Evol. Microbiol.">
        <title>Complete genome sequence of Corynebacterium casei LMG S-19264T (=DSM 44701T), isolated from a smear-ripened cheese.</title>
        <authorList>
            <consortium name="US DOE Joint Genome Institute (JGI-PGF)"/>
            <person name="Walter F."/>
            <person name="Albersmeier A."/>
            <person name="Kalinowski J."/>
            <person name="Ruckert C."/>
        </authorList>
    </citation>
    <scope>NUCLEOTIDE SEQUENCE [LARGE SCALE GENOMIC DNA]</scope>
    <source>
        <strain evidence="2 3">IBRC-M 10912</strain>
    </source>
</reference>
<feature type="compositionally biased region" description="Low complexity" evidence="1">
    <location>
        <begin position="216"/>
        <end position="234"/>
    </location>
</feature>
<accession>A0ABD5NZ86</accession>
<proteinExistence type="predicted"/>
<evidence type="ECO:0000256" key="1">
    <source>
        <dbReference type="SAM" id="MobiDB-lite"/>
    </source>
</evidence>
<feature type="compositionally biased region" description="Acidic residues" evidence="1">
    <location>
        <begin position="176"/>
        <end position="190"/>
    </location>
</feature>
<evidence type="ECO:0008006" key="4">
    <source>
        <dbReference type="Google" id="ProtNLM"/>
    </source>
</evidence>
<sequence length="274" mass="29265">MVLRCSLLGHEYGDADVEREREERGSEVVVIVREYEECTRCGERRVISENTEVTSLAAETTDDSSRDEDETGVDESVDDAEPDDELDVPTDEHGEPITDDAEILDDEAIEPDRERERGEWPDSDDVGPPVGAENEPAAWPETDDDADAVDDSTTVLDSDDVDSPVGAENEPTSWPETDDDAVFVDADVESDPSAADTAVADHGPAGTETGAGTGTGIASAQEAPTPGEGTPPEGVATEFFCPQCSFVAPGDRGSLRAGDICPECRKGYLGERER</sequence>
<feature type="compositionally biased region" description="Basic and acidic residues" evidence="1">
    <location>
        <begin position="110"/>
        <end position="120"/>
    </location>
</feature>
<name>A0ABD5NZ86_9EURY</name>
<dbReference type="EMBL" id="JBHSDJ010000029">
    <property type="protein sequence ID" value="MFC4247304.1"/>
    <property type="molecule type" value="Genomic_DNA"/>
</dbReference>
<evidence type="ECO:0000313" key="2">
    <source>
        <dbReference type="EMBL" id="MFC4247304.1"/>
    </source>
</evidence>
<dbReference type="Proteomes" id="UP001595821">
    <property type="component" value="Unassembled WGS sequence"/>
</dbReference>
<gene>
    <name evidence="2" type="ORF">ACFOZ7_09885</name>
</gene>
<dbReference type="RefSeq" id="WP_246965937.1">
    <property type="nucleotide sequence ID" value="NZ_CP095397.1"/>
</dbReference>
<dbReference type="Pfam" id="PF23373">
    <property type="entry name" value="DUF7093"/>
    <property type="match status" value="1"/>
</dbReference>
<feature type="compositionally biased region" description="Polar residues" evidence="1">
    <location>
        <begin position="48"/>
        <end position="58"/>
    </location>
</feature>
<dbReference type="InterPro" id="IPR055519">
    <property type="entry name" value="DUF7093"/>
</dbReference>
<protein>
    <recommendedName>
        <fullName evidence="4">Oxidoreductase</fullName>
    </recommendedName>
</protein>
<feature type="region of interest" description="Disordered" evidence="1">
    <location>
        <begin position="43"/>
        <end position="234"/>
    </location>
</feature>
<dbReference type="GeneID" id="71853947"/>